<gene>
    <name evidence="1" type="ORF">E0F98_15840</name>
</gene>
<organism evidence="1 2">
    <name type="scientific">Flavobacterium hiemivividum</name>
    <dbReference type="NCBI Taxonomy" id="2541734"/>
    <lineage>
        <taxon>Bacteria</taxon>
        <taxon>Pseudomonadati</taxon>
        <taxon>Bacteroidota</taxon>
        <taxon>Flavobacteriia</taxon>
        <taxon>Flavobacteriales</taxon>
        <taxon>Flavobacteriaceae</taxon>
        <taxon>Flavobacterium</taxon>
    </lineage>
</organism>
<comment type="caution">
    <text evidence="1">The sequence shown here is derived from an EMBL/GenBank/DDBJ whole genome shotgun (WGS) entry which is preliminary data.</text>
</comment>
<evidence type="ECO:0000313" key="1">
    <source>
        <dbReference type="EMBL" id="TDE00656.1"/>
    </source>
</evidence>
<evidence type="ECO:0000313" key="2">
    <source>
        <dbReference type="Proteomes" id="UP000294597"/>
    </source>
</evidence>
<reference evidence="1 2" key="1">
    <citation type="submission" date="2019-03" db="EMBL/GenBank/DDBJ databases">
        <title>Flavobacterium TSA-D2 sp. nov., isolated from arctic soil.</title>
        <authorList>
            <person name="Chaudhary D.K."/>
        </authorList>
    </citation>
    <scope>NUCLEOTIDE SEQUENCE [LARGE SCALE GENOMIC DNA]</scope>
    <source>
        <strain evidence="1 2">TSA-D2</strain>
    </source>
</reference>
<proteinExistence type="predicted"/>
<accession>A0A4R5CL72</accession>
<dbReference type="AlphaFoldDB" id="A0A4R5CL72"/>
<name>A0A4R5CL72_9FLAO</name>
<sequence>MFEYDGNNLITRINSSRSSQIYIKYKYDKKGRLSEKYCCDENISNAKIIEKYLYQNDKIVKLNYAEESYADQKMINYTISYAYKYDSNKNWIEIIKTVDGVELFKWIREIEYY</sequence>
<dbReference type="Proteomes" id="UP000294597">
    <property type="component" value="Unassembled WGS sequence"/>
</dbReference>
<evidence type="ECO:0008006" key="3">
    <source>
        <dbReference type="Google" id="ProtNLM"/>
    </source>
</evidence>
<dbReference type="RefSeq" id="WP_132113238.1">
    <property type="nucleotide sequence ID" value="NZ_SMFO01000024.1"/>
</dbReference>
<keyword evidence="2" id="KW-1185">Reference proteome</keyword>
<protein>
    <recommendedName>
        <fullName evidence="3">RHS repeat protein</fullName>
    </recommendedName>
</protein>
<dbReference type="EMBL" id="SMFO01000024">
    <property type="protein sequence ID" value="TDE00656.1"/>
    <property type="molecule type" value="Genomic_DNA"/>
</dbReference>